<protein>
    <recommendedName>
        <fullName evidence="4">Cytochrome b561 domain-containing protein</fullName>
    </recommendedName>
</protein>
<accession>A0A7G9T494</accession>
<dbReference type="AlphaFoldDB" id="A0A7G9T494"/>
<organism evidence="2 3">
    <name type="scientific">Weissella diestrammenae</name>
    <dbReference type="NCBI Taxonomy" id="1162633"/>
    <lineage>
        <taxon>Bacteria</taxon>
        <taxon>Bacillati</taxon>
        <taxon>Bacillota</taxon>
        <taxon>Bacilli</taxon>
        <taxon>Lactobacillales</taxon>
        <taxon>Lactobacillaceae</taxon>
        <taxon>Weissella</taxon>
    </lineage>
</organism>
<dbReference type="RefSeq" id="WP_187528754.1">
    <property type="nucleotide sequence ID" value="NZ_CP060724.1"/>
</dbReference>
<keyword evidence="1" id="KW-0812">Transmembrane</keyword>
<keyword evidence="1" id="KW-1133">Transmembrane helix</keyword>
<keyword evidence="3" id="KW-1185">Reference proteome</keyword>
<proteinExistence type="predicted"/>
<dbReference type="EMBL" id="CP060724">
    <property type="protein sequence ID" value="QNN74919.1"/>
    <property type="molecule type" value="Genomic_DNA"/>
</dbReference>
<name>A0A7G9T494_9LACO</name>
<evidence type="ECO:0008006" key="4">
    <source>
        <dbReference type="Google" id="ProtNLM"/>
    </source>
</evidence>
<dbReference type="KEGG" id="wdi:H9L19_05875"/>
<dbReference type="Proteomes" id="UP000515800">
    <property type="component" value="Chromosome"/>
</dbReference>
<evidence type="ECO:0000256" key="1">
    <source>
        <dbReference type="SAM" id="Phobius"/>
    </source>
</evidence>
<gene>
    <name evidence="2" type="ORF">H9L19_05875</name>
</gene>
<feature type="transmembrane region" description="Helical" evidence="1">
    <location>
        <begin position="12"/>
        <end position="33"/>
    </location>
</feature>
<keyword evidence="1" id="KW-0472">Membrane</keyword>
<sequence>MTRFIESMVQTNSVAMIGFALILVFGVPTGVYLTGHTMLRSFPKLFNALHWLFGTYVAFVFVSGVVTLLGGKF</sequence>
<feature type="transmembrane region" description="Helical" evidence="1">
    <location>
        <begin position="53"/>
        <end position="71"/>
    </location>
</feature>
<evidence type="ECO:0000313" key="3">
    <source>
        <dbReference type="Proteomes" id="UP000515800"/>
    </source>
</evidence>
<reference evidence="2 3" key="1">
    <citation type="submission" date="2020-08" db="EMBL/GenBank/DDBJ databases">
        <title>Genome sequence of Weissella diestrammenae KACC 16890T.</title>
        <authorList>
            <person name="Hyun D.-W."/>
            <person name="Bae J.-W."/>
        </authorList>
    </citation>
    <scope>NUCLEOTIDE SEQUENCE [LARGE SCALE GENOMIC DNA]</scope>
    <source>
        <strain evidence="2 3">KACC 16890</strain>
    </source>
</reference>
<evidence type="ECO:0000313" key="2">
    <source>
        <dbReference type="EMBL" id="QNN74919.1"/>
    </source>
</evidence>